<feature type="region of interest" description="Disordered" evidence="7">
    <location>
        <begin position="1002"/>
        <end position="1070"/>
    </location>
</feature>
<dbReference type="GO" id="GO:0004674">
    <property type="term" value="F:protein serine/threonine kinase activity"/>
    <property type="evidence" value="ECO:0007669"/>
    <property type="project" value="UniProtKB-KW"/>
</dbReference>
<dbReference type="SMART" id="SM00220">
    <property type="entry name" value="S_TKc"/>
    <property type="match status" value="1"/>
</dbReference>
<dbReference type="GO" id="GO:0005524">
    <property type="term" value="F:ATP binding"/>
    <property type="evidence" value="ECO:0007669"/>
    <property type="project" value="UniProtKB-UniRule"/>
</dbReference>
<evidence type="ECO:0000313" key="10">
    <source>
        <dbReference type="Proteomes" id="UP000678499"/>
    </source>
</evidence>
<dbReference type="GO" id="GO:0004713">
    <property type="term" value="F:protein tyrosine kinase activity"/>
    <property type="evidence" value="ECO:0007669"/>
    <property type="project" value="TreeGrafter"/>
</dbReference>
<dbReference type="GO" id="GO:0005634">
    <property type="term" value="C:nucleus"/>
    <property type="evidence" value="ECO:0007669"/>
    <property type="project" value="TreeGrafter"/>
</dbReference>
<dbReference type="EMBL" id="OA883603">
    <property type="protein sequence ID" value="CAD7279265.1"/>
    <property type="molecule type" value="Genomic_DNA"/>
</dbReference>
<organism evidence="9">
    <name type="scientific">Notodromas monacha</name>
    <dbReference type="NCBI Taxonomy" id="399045"/>
    <lineage>
        <taxon>Eukaryota</taxon>
        <taxon>Metazoa</taxon>
        <taxon>Ecdysozoa</taxon>
        <taxon>Arthropoda</taxon>
        <taxon>Crustacea</taxon>
        <taxon>Oligostraca</taxon>
        <taxon>Ostracoda</taxon>
        <taxon>Podocopa</taxon>
        <taxon>Podocopida</taxon>
        <taxon>Cypridocopina</taxon>
        <taxon>Cypridoidea</taxon>
        <taxon>Cyprididae</taxon>
        <taxon>Notodromas</taxon>
    </lineage>
</organism>
<feature type="binding site" evidence="6">
    <location>
        <position position="235"/>
    </location>
    <ligand>
        <name>ATP</name>
        <dbReference type="ChEBI" id="CHEBI:30616"/>
    </ligand>
</feature>
<evidence type="ECO:0000256" key="4">
    <source>
        <dbReference type="ARBA" id="ARBA00022777"/>
    </source>
</evidence>
<evidence type="ECO:0000313" key="9">
    <source>
        <dbReference type="EMBL" id="CAD7279265.1"/>
    </source>
</evidence>
<sequence>MMGGFWEPTGVSSCDLGLGDGGDDNIVYLRVGQHWALPVHVGTFYPVQAPMCVLDWDEFRHLNAGSESVAAMETDEAGDCAWFYDYEADYCDVCCEQRKCEEAGRAHAAHLGPCSHPDPHHAGKTTHGGLKLGALAPLLTTAHHNNQHHGNNHHHGHTNVSYQQSHHRTNNAANATTNTTGGGSGSGDGDYQLVQHEVLTSQSNHYEVLEFLGRGTFGQVVKCWKKGTNEIVAIKILKNHPNYARQGQIEVQILQRLSQESAEEYNFVRAHECFSHKNHTCLVFEMLEQNLYDFLKVNKFNPLPLKCIRPILQQVLTALFKLKQLGLIHADVKPENIMLVDPVRQPYRVKVIDFGSASHVSKAVPNAYLQSRYYRAPEMILGALTWVLCLLLSRNTPLFTRGKPNHFDVRLSVLDLGLPFSEAIDMWSVGCVIAELFLGWPLYPGSSEYDQIRYISQTQGLPPEHMLNNASKTRRFFYRDLENASYPFWRLKTPEEYEVETSVKSKETRKYIFNCLDDIGQVNVPTDLEGGELLAEKADRREFIDLLKRMLTTDQERRIVPAEGLTHPFVSLAHLLDYVHCSNVKSSLGMMEVCKRGNSGNGYQSIATAAAVAAAASHSVMTNFIPSSSGNHVALAFGSQLQNQYPVFQAPSSRHAVRQYASSSSQARAPEASYSSLVPSMLCQPNAGVAAAAAAAYQALASPAAAAAAAAAKQVAVHVASQQQAQLPLQASLIPQPVAAQQQYVPVPAMMEQNGRMVLTNVQGSWASNRQMLVPGWTTAGAAPGPSQAAIQPQALIADSDAWRRRALLVDGSNIMPVQDQTSFQLEVPDVYKEYAAQSDRQFVVQIAKRTQKPPQVAPPPPPAHHLSHVASSLGLGAHQSAFHLSHQLQQHVLPSHAQRMDGLNIHALNQTDMFASPRYGVEAVSMSGFTTGHGQLHHGTSSNKVVPQSSPVKKRVKEGTPPSQGTSAYVRMRSPMPGSSQQIQGAPHRFVEQGHRREEYSLQSHASVTDSGNGSSTGNYADENRRDGRFHHLGSNHHDSGQNYEQKQQPTNQLHAHQGKYSQATITIRDTPSPAVSVITISDSDEDPGYNSRNAKKSEICKDSECRSCHRPNASEDASGSRHSLNSVSSGSSGSGGRFHAPPTKAMALDSSAMGSSTNSSKCPSVMALTPQGRNPSQSSDVFGTRPQDDKSPPSQQQGLQGRNVISCVTVADSDEERCIKTEVNQDVAPAGSGSSYPSTAASQSQKKRLLAKAQSECLLYAGSSAMEPPVISKREAPTTVGSSPPCNRGAGDPWSRPACRTKNEAIDEGYRSTDRRDGFYNASEYSRTSNGDGSGDGHSARNVQDSRRHAINMLPPHAIKEERDTYSHAEKLSNYGERKVDNLGYFKNADAPCVSLASGYSSMQAHSSRNWVAPALQAPINHGARRLSMGEGGSPPKTSQALTRFGHVMTRGPSPPRVAAPAPAPAAQFAYQDYDLYGRAAVAAAAIANAAASAPIYVTTSLTLPSYHPSLAGALPPPAHHSNSRAATMLTGPGGGAQPLPAHLQPGPGPVFSTHPVQMAAGQTYAYATLSPAKTQYTPLYHLFGD</sequence>
<evidence type="ECO:0000256" key="1">
    <source>
        <dbReference type="ARBA" id="ARBA00022527"/>
    </source>
</evidence>
<feature type="region of interest" description="Disordered" evidence="7">
    <location>
        <begin position="1224"/>
        <end position="1243"/>
    </location>
</feature>
<dbReference type="OrthoDB" id="10030361at2759"/>
<dbReference type="EMBL" id="CAJPEX010001566">
    <property type="protein sequence ID" value="CAG0919417.1"/>
    <property type="molecule type" value="Genomic_DNA"/>
</dbReference>
<feature type="compositionally biased region" description="Polar residues" evidence="7">
    <location>
        <begin position="1154"/>
        <end position="1164"/>
    </location>
</feature>
<feature type="compositionally biased region" description="Polar residues" evidence="7">
    <location>
        <begin position="1002"/>
        <end position="1020"/>
    </location>
</feature>
<evidence type="ECO:0000256" key="3">
    <source>
        <dbReference type="ARBA" id="ARBA00022741"/>
    </source>
</evidence>
<keyword evidence="3 6" id="KW-0547">Nucleotide-binding</keyword>
<evidence type="ECO:0000256" key="2">
    <source>
        <dbReference type="ARBA" id="ARBA00022679"/>
    </source>
</evidence>
<feature type="compositionally biased region" description="Polar residues" evidence="7">
    <location>
        <begin position="1042"/>
        <end position="1070"/>
    </location>
</feature>
<dbReference type="PANTHER" id="PTHR24058">
    <property type="entry name" value="DUAL SPECIFICITY PROTEIN KINASE"/>
    <property type="match status" value="1"/>
</dbReference>
<feature type="compositionally biased region" description="Basic and acidic residues" evidence="7">
    <location>
        <begin position="1303"/>
        <end position="1320"/>
    </location>
</feature>
<dbReference type="Proteomes" id="UP000678499">
    <property type="component" value="Unassembled WGS sequence"/>
</dbReference>
<dbReference type="PROSITE" id="PS00107">
    <property type="entry name" value="PROTEIN_KINASE_ATP"/>
    <property type="match status" value="1"/>
</dbReference>
<dbReference type="Gene3D" id="3.30.200.20">
    <property type="entry name" value="Phosphorylase Kinase, domain 1"/>
    <property type="match status" value="1"/>
</dbReference>
<feature type="region of interest" description="Disordered" evidence="7">
    <location>
        <begin position="932"/>
        <end position="987"/>
    </location>
</feature>
<dbReference type="InterPro" id="IPR011009">
    <property type="entry name" value="Kinase-like_dom_sf"/>
</dbReference>
<reference evidence="9" key="1">
    <citation type="submission" date="2020-11" db="EMBL/GenBank/DDBJ databases">
        <authorList>
            <person name="Tran Van P."/>
        </authorList>
    </citation>
    <scope>NUCLEOTIDE SEQUENCE</scope>
</reference>
<feature type="region of interest" description="Disordered" evidence="7">
    <location>
        <begin position="1102"/>
        <end position="1205"/>
    </location>
</feature>
<feature type="region of interest" description="Disordered" evidence="7">
    <location>
        <begin position="1276"/>
        <end position="1343"/>
    </location>
</feature>
<dbReference type="PROSITE" id="PS00108">
    <property type="entry name" value="PROTEIN_KINASE_ST"/>
    <property type="match status" value="1"/>
</dbReference>
<dbReference type="InterPro" id="IPR017441">
    <property type="entry name" value="Protein_kinase_ATP_BS"/>
</dbReference>
<accession>A0A7R9GFJ9</accession>
<protein>
    <recommendedName>
        <fullName evidence="8">Protein kinase domain-containing protein</fullName>
    </recommendedName>
</protein>
<name>A0A7R9GFJ9_9CRUS</name>
<evidence type="ECO:0000256" key="6">
    <source>
        <dbReference type="PROSITE-ProRule" id="PRU10141"/>
    </source>
</evidence>
<evidence type="ECO:0000256" key="7">
    <source>
        <dbReference type="SAM" id="MobiDB-lite"/>
    </source>
</evidence>
<evidence type="ECO:0000259" key="8">
    <source>
        <dbReference type="PROSITE" id="PS50011"/>
    </source>
</evidence>
<feature type="compositionally biased region" description="Polar residues" evidence="7">
    <location>
        <begin position="932"/>
        <end position="952"/>
    </location>
</feature>
<dbReference type="SUPFAM" id="SSF56112">
    <property type="entry name" value="Protein kinase-like (PK-like)"/>
    <property type="match status" value="1"/>
</dbReference>
<dbReference type="FunFam" id="3.30.200.20:FF:000022">
    <property type="entry name" value="Homeodomain-interacting protein kinase 2 isoform 1"/>
    <property type="match status" value="1"/>
</dbReference>
<dbReference type="PROSITE" id="PS50011">
    <property type="entry name" value="PROTEIN_KINASE_DOM"/>
    <property type="match status" value="1"/>
</dbReference>
<evidence type="ECO:0000256" key="5">
    <source>
        <dbReference type="ARBA" id="ARBA00022840"/>
    </source>
</evidence>
<feature type="compositionally biased region" description="Low complexity" evidence="7">
    <location>
        <begin position="1122"/>
        <end position="1133"/>
    </location>
</feature>
<feature type="compositionally biased region" description="Polar residues" evidence="7">
    <location>
        <begin position="1173"/>
        <end position="1183"/>
    </location>
</feature>
<dbReference type="CDD" id="cd14211">
    <property type="entry name" value="STKc_HIPK"/>
    <property type="match status" value="1"/>
</dbReference>
<feature type="compositionally biased region" description="Low complexity" evidence="7">
    <location>
        <begin position="170"/>
        <end position="179"/>
    </location>
</feature>
<dbReference type="Gene3D" id="1.10.510.10">
    <property type="entry name" value="Transferase(Phosphotransferase) domain 1"/>
    <property type="match status" value="1"/>
</dbReference>
<keyword evidence="2" id="KW-0808">Transferase</keyword>
<dbReference type="Pfam" id="PF00069">
    <property type="entry name" value="Pkinase"/>
    <property type="match status" value="2"/>
</dbReference>
<feature type="region of interest" description="Disordered" evidence="7">
    <location>
        <begin position="850"/>
        <end position="869"/>
    </location>
</feature>
<keyword evidence="5 6" id="KW-0067">ATP-binding</keyword>
<dbReference type="PANTHER" id="PTHR24058:SF17">
    <property type="entry name" value="HOMEODOMAIN INTERACTING PROTEIN KINASE, ISOFORM D"/>
    <property type="match status" value="1"/>
</dbReference>
<keyword evidence="1" id="KW-0723">Serine/threonine-protein kinase</keyword>
<keyword evidence="10" id="KW-1185">Reference proteome</keyword>
<gene>
    <name evidence="9" type="ORF">NMOB1V02_LOCUS6942</name>
</gene>
<dbReference type="GO" id="GO:0005737">
    <property type="term" value="C:cytoplasm"/>
    <property type="evidence" value="ECO:0007669"/>
    <property type="project" value="TreeGrafter"/>
</dbReference>
<dbReference type="InterPro" id="IPR000719">
    <property type="entry name" value="Prot_kinase_dom"/>
</dbReference>
<dbReference type="InterPro" id="IPR050494">
    <property type="entry name" value="Ser_Thr_dual-spec_kinase"/>
</dbReference>
<feature type="compositionally biased region" description="Basic residues" evidence="7">
    <location>
        <begin position="145"/>
        <end position="157"/>
    </location>
</feature>
<keyword evidence="4" id="KW-0418">Kinase</keyword>
<feature type="region of interest" description="Disordered" evidence="7">
    <location>
        <begin position="143"/>
        <end position="190"/>
    </location>
</feature>
<proteinExistence type="predicted"/>
<dbReference type="InterPro" id="IPR008271">
    <property type="entry name" value="Ser/Thr_kinase_AS"/>
</dbReference>
<feature type="domain" description="Protein kinase" evidence="8">
    <location>
        <begin position="206"/>
        <end position="570"/>
    </location>
</feature>
<feature type="compositionally biased region" description="Polar residues" evidence="7">
    <location>
        <begin position="1234"/>
        <end position="1243"/>
    </location>
</feature>